<evidence type="ECO:0000313" key="1">
    <source>
        <dbReference type="EMBL" id="KAF2850596.1"/>
    </source>
</evidence>
<sequence>MQGFLVDASAEGCRREGVEDTFRATVGVSEEAIKTIVESGKSGLIDLRVSRKPAHDSTKAMVGDTKEEGMIVVPYYDNLPRLRYGK</sequence>
<dbReference type="Proteomes" id="UP000799423">
    <property type="component" value="Unassembled WGS sequence"/>
</dbReference>
<organism evidence="1 2">
    <name type="scientific">Plenodomus tracheiphilus IPT5</name>
    <dbReference type="NCBI Taxonomy" id="1408161"/>
    <lineage>
        <taxon>Eukaryota</taxon>
        <taxon>Fungi</taxon>
        <taxon>Dikarya</taxon>
        <taxon>Ascomycota</taxon>
        <taxon>Pezizomycotina</taxon>
        <taxon>Dothideomycetes</taxon>
        <taxon>Pleosporomycetidae</taxon>
        <taxon>Pleosporales</taxon>
        <taxon>Pleosporineae</taxon>
        <taxon>Leptosphaeriaceae</taxon>
        <taxon>Plenodomus</taxon>
    </lineage>
</organism>
<accession>A0A6A7B501</accession>
<name>A0A6A7B501_9PLEO</name>
<gene>
    <name evidence="1" type="ORF">T440DRAFT_92132</name>
</gene>
<evidence type="ECO:0000313" key="2">
    <source>
        <dbReference type="Proteomes" id="UP000799423"/>
    </source>
</evidence>
<dbReference type="EMBL" id="MU006306">
    <property type="protein sequence ID" value="KAF2850596.1"/>
    <property type="molecule type" value="Genomic_DNA"/>
</dbReference>
<reference evidence="1" key="1">
    <citation type="submission" date="2020-01" db="EMBL/GenBank/DDBJ databases">
        <authorList>
            <consortium name="DOE Joint Genome Institute"/>
            <person name="Haridas S."/>
            <person name="Albert R."/>
            <person name="Binder M."/>
            <person name="Bloem J."/>
            <person name="Labutti K."/>
            <person name="Salamov A."/>
            <person name="Andreopoulos B."/>
            <person name="Baker S.E."/>
            <person name="Barry K."/>
            <person name="Bills G."/>
            <person name="Bluhm B.H."/>
            <person name="Cannon C."/>
            <person name="Castanera R."/>
            <person name="Culley D.E."/>
            <person name="Daum C."/>
            <person name="Ezra D."/>
            <person name="Gonzalez J.B."/>
            <person name="Henrissat B."/>
            <person name="Kuo A."/>
            <person name="Liang C."/>
            <person name="Lipzen A."/>
            <person name="Lutzoni F."/>
            <person name="Magnuson J."/>
            <person name="Mondo S."/>
            <person name="Nolan M."/>
            <person name="Ohm R."/>
            <person name="Pangilinan J."/>
            <person name="Park H.-J."/>
            <person name="Ramirez L."/>
            <person name="Alfaro M."/>
            <person name="Sun H."/>
            <person name="Tritt A."/>
            <person name="Yoshinaga Y."/>
            <person name="Zwiers L.-H."/>
            <person name="Turgeon B.G."/>
            <person name="Goodwin S.B."/>
            <person name="Spatafora J.W."/>
            <person name="Crous P.W."/>
            <person name="Grigoriev I.V."/>
        </authorList>
    </citation>
    <scope>NUCLEOTIDE SEQUENCE</scope>
    <source>
        <strain evidence="1">IPT5</strain>
    </source>
</reference>
<keyword evidence="2" id="KW-1185">Reference proteome</keyword>
<protein>
    <submittedName>
        <fullName evidence="1">Uncharacterized protein</fullName>
    </submittedName>
</protein>
<dbReference type="OrthoDB" id="10006023at2759"/>
<proteinExistence type="predicted"/>
<dbReference type="AlphaFoldDB" id="A0A6A7B501"/>